<protein>
    <submittedName>
        <fullName evidence="1">Uncharacterized protein</fullName>
    </submittedName>
</protein>
<dbReference type="Proteomes" id="UP000767238">
    <property type="component" value="Unassembled WGS sequence"/>
</dbReference>
<dbReference type="AlphaFoldDB" id="A0A9P8G6I4"/>
<comment type="caution">
    <text evidence="1">The sequence shown here is derived from an EMBL/GenBank/DDBJ whole genome shotgun (WGS) entry which is preliminary data.</text>
</comment>
<sequence length="546" mass="60974">MDRLTKIKQRPPNDGGCGLTHKPQIFRVKYFWGLKRKDKTLLVAPCSGRAIDPCAKNGVHTKHDIILIAGGALVRLAARLIAVREDTEQLFAPISHVFHVSEVNIYRLPGTSQNNLDTSLPTPCEKDGIRVLLPASVFDPDLLTTWHNQKIHKQLLLDGTIEKRLIQGPPPLESDMPVYQFKCFCNGTSPLTTKHNSKEPEYVHLEHLLEGYIITMGYFVVADKGRTALIKGRPESLDEIVSTFTAQPCSTADRRPLNYFTIMIDSIEWFDVETNFIKDERWALNGLCPEMAVRRSRYWDSMKTLHHGGNTGNAHTDIRMPCTESVPPLSRDSPPGSGSYGLSYWIKGLYLAIPKSKPAAKVMICCCVLEVFLGCFSLIESLIMQSLVSRDKVFLMALVRLVFEAITPMVGEAISALRTFTGMETHKNFMNTLGQSKRYSSDHDQGKGPSMNKIGAVDIYCQEIRSLFLNLTTLCITLVSLIAGGCSERSIWVATLPFYSLCDLTVIAVDILRRHPATYELLAAKSSLSGRSSVTMPKQPSEFIEY</sequence>
<reference evidence="1" key="1">
    <citation type="journal article" date="2021" name="J Fungi (Basel)">
        <title>Virulence traits and population genomics of the black yeast Aureobasidium melanogenum.</title>
        <authorList>
            <person name="Cernosa A."/>
            <person name="Sun X."/>
            <person name="Gostincar C."/>
            <person name="Fang C."/>
            <person name="Gunde-Cimerman N."/>
            <person name="Song Z."/>
        </authorList>
    </citation>
    <scope>NUCLEOTIDE SEQUENCE</scope>
    <source>
        <strain evidence="1">EXF-8016</strain>
    </source>
</reference>
<evidence type="ECO:0000313" key="1">
    <source>
        <dbReference type="EMBL" id="KAH0210071.1"/>
    </source>
</evidence>
<feature type="non-terminal residue" evidence="1">
    <location>
        <position position="1"/>
    </location>
</feature>
<gene>
    <name evidence="1" type="ORF">KCV03_g10165</name>
</gene>
<dbReference type="EMBL" id="JAHFYH010000187">
    <property type="protein sequence ID" value="KAH0210071.1"/>
    <property type="molecule type" value="Genomic_DNA"/>
</dbReference>
<evidence type="ECO:0000313" key="2">
    <source>
        <dbReference type="Proteomes" id="UP000767238"/>
    </source>
</evidence>
<accession>A0A9P8G6I4</accession>
<reference evidence="1" key="2">
    <citation type="submission" date="2021-08" db="EMBL/GenBank/DDBJ databases">
        <authorList>
            <person name="Gostincar C."/>
            <person name="Sun X."/>
            <person name="Song Z."/>
            <person name="Gunde-Cimerman N."/>
        </authorList>
    </citation>
    <scope>NUCLEOTIDE SEQUENCE</scope>
    <source>
        <strain evidence="1">EXF-8016</strain>
    </source>
</reference>
<organism evidence="1 2">
    <name type="scientific">Aureobasidium melanogenum</name>
    <name type="common">Aureobasidium pullulans var. melanogenum</name>
    <dbReference type="NCBI Taxonomy" id="46634"/>
    <lineage>
        <taxon>Eukaryota</taxon>
        <taxon>Fungi</taxon>
        <taxon>Dikarya</taxon>
        <taxon>Ascomycota</taxon>
        <taxon>Pezizomycotina</taxon>
        <taxon>Dothideomycetes</taxon>
        <taxon>Dothideomycetidae</taxon>
        <taxon>Dothideales</taxon>
        <taxon>Saccotheciaceae</taxon>
        <taxon>Aureobasidium</taxon>
    </lineage>
</organism>
<proteinExistence type="predicted"/>
<name>A0A9P8G6I4_AURME</name>